<proteinExistence type="predicted"/>
<dbReference type="EMBL" id="KN835321">
    <property type="protein sequence ID" value="KIK39974.1"/>
    <property type="molecule type" value="Genomic_DNA"/>
</dbReference>
<dbReference type="HOGENOM" id="CLU_2723879_0_0_1"/>
<accession>A0A0D0APS1</accession>
<organism evidence="1 2">
    <name type="scientific">Suillus luteus UH-Slu-Lm8-n1</name>
    <dbReference type="NCBI Taxonomy" id="930992"/>
    <lineage>
        <taxon>Eukaryota</taxon>
        <taxon>Fungi</taxon>
        <taxon>Dikarya</taxon>
        <taxon>Basidiomycota</taxon>
        <taxon>Agaricomycotina</taxon>
        <taxon>Agaricomycetes</taxon>
        <taxon>Agaricomycetidae</taxon>
        <taxon>Boletales</taxon>
        <taxon>Suillineae</taxon>
        <taxon>Suillaceae</taxon>
        <taxon>Suillus</taxon>
    </lineage>
</organism>
<name>A0A0D0APS1_9AGAM</name>
<reference evidence="1 2" key="1">
    <citation type="submission" date="2014-04" db="EMBL/GenBank/DDBJ databases">
        <authorList>
            <consortium name="DOE Joint Genome Institute"/>
            <person name="Kuo A."/>
            <person name="Ruytinx J."/>
            <person name="Rineau F."/>
            <person name="Colpaert J."/>
            <person name="Kohler A."/>
            <person name="Nagy L.G."/>
            <person name="Floudas D."/>
            <person name="Copeland A."/>
            <person name="Barry K.W."/>
            <person name="Cichocki N."/>
            <person name="Veneault-Fourrey C."/>
            <person name="LaButti K."/>
            <person name="Lindquist E.A."/>
            <person name="Lipzen A."/>
            <person name="Lundell T."/>
            <person name="Morin E."/>
            <person name="Murat C."/>
            <person name="Sun H."/>
            <person name="Tunlid A."/>
            <person name="Henrissat B."/>
            <person name="Grigoriev I.V."/>
            <person name="Hibbett D.S."/>
            <person name="Martin F."/>
            <person name="Nordberg H.P."/>
            <person name="Cantor M.N."/>
            <person name="Hua S.X."/>
        </authorList>
    </citation>
    <scope>NUCLEOTIDE SEQUENCE [LARGE SCALE GENOMIC DNA]</scope>
    <source>
        <strain evidence="1 2">UH-Slu-Lm8-n1</strain>
    </source>
</reference>
<dbReference type="Proteomes" id="UP000054485">
    <property type="component" value="Unassembled WGS sequence"/>
</dbReference>
<gene>
    <name evidence="1" type="ORF">CY34DRAFT_807692</name>
</gene>
<sequence>MVKNMHKPIRAKSSPTNDTHHLQYSTLFSFYTLTYHPRPPCAPLDLAGTPLCKSSQGNERVCWRAESDQNSV</sequence>
<dbReference type="AlphaFoldDB" id="A0A0D0APS1"/>
<evidence type="ECO:0000313" key="1">
    <source>
        <dbReference type="EMBL" id="KIK39974.1"/>
    </source>
</evidence>
<dbReference type="InParanoid" id="A0A0D0APS1"/>
<keyword evidence="2" id="KW-1185">Reference proteome</keyword>
<protein>
    <submittedName>
        <fullName evidence="1">Uncharacterized protein</fullName>
    </submittedName>
</protein>
<reference evidence="2" key="2">
    <citation type="submission" date="2015-01" db="EMBL/GenBank/DDBJ databases">
        <title>Evolutionary Origins and Diversification of the Mycorrhizal Mutualists.</title>
        <authorList>
            <consortium name="DOE Joint Genome Institute"/>
            <consortium name="Mycorrhizal Genomics Consortium"/>
            <person name="Kohler A."/>
            <person name="Kuo A."/>
            <person name="Nagy L.G."/>
            <person name="Floudas D."/>
            <person name="Copeland A."/>
            <person name="Barry K.W."/>
            <person name="Cichocki N."/>
            <person name="Veneault-Fourrey C."/>
            <person name="LaButti K."/>
            <person name="Lindquist E.A."/>
            <person name="Lipzen A."/>
            <person name="Lundell T."/>
            <person name="Morin E."/>
            <person name="Murat C."/>
            <person name="Riley R."/>
            <person name="Ohm R."/>
            <person name="Sun H."/>
            <person name="Tunlid A."/>
            <person name="Henrissat B."/>
            <person name="Grigoriev I.V."/>
            <person name="Hibbett D.S."/>
            <person name="Martin F."/>
        </authorList>
    </citation>
    <scope>NUCLEOTIDE SEQUENCE [LARGE SCALE GENOMIC DNA]</scope>
    <source>
        <strain evidence="2">UH-Slu-Lm8-n1</strain>
    </source>
</reference>
<evidence type="ECO:0000313" key="2">
    <source>
        <dbReference type="Proteomes" id="UP000054485"/>
    </source>
</evidence>